<dbReference type="EMBL" id="JAEEGB010000004">
    <property type="protein sequence ID" value="MBI6871794.1"/>
    <property type="molecule type" value="Genomic_DNA"/>
</dbReference>
<comment type="caution">
    <text evidence="1">The sequence shown here is derived from an EMBL/GenBank/DDBJ whole genome shotgun (WGS) entry which is preliminary data.</text>
</comment>
<organism evidence="1 2">
    <name type="scientific">Clostridium aciditolerans</name>
    <dbReference type="NCBI Taxonomy" id="339861"/>
    <lineage>
        <taxon>Bacteria</taxon>
        <taxon>Bacillati</taxon>
        <taxon>Bacillota</taxon>
        <taxon>Clostridia</taxon>
        <taxon>Eubacteriales</taxon>
        <taxon>Clostridiaceae</taxon>
        <taxon>Clostridium</taxon>
    </lineage>
</organism>
<dbReference type="AlphaFoldDB" id="A0A934HUT8"/>
<sequence length="156" mass="18228">MAKRKRVKVEDVFIIPVDNEKNCYGQVVSDGIDKCYVIYDITSEDILIPEQVICNPIAFLTFTVDNFIEEGRWKVIGNVDVPQNIIFPIYKVETLNGYMVTDHKGNYLRSATDKEIRELKYHKSVSPALLEHAVQAKYGNRKWENYFDEIIYKEEK</sequence>
<proteinExistence type="predicted"/>
<accession>A0A934HUT8</accession>
<evidence type="ECO:0000313" key="2">
    <source>
        <dbReference type="Proteomes" id="UP000622687"/>
    </source>
</evidence>
<keyword evidence="2" id="KW-1185">Reference proteome</keyword>
<dbReference type="Pfam" id="PF15428">
    <property type="entry name" value="Imm26"/>
    <property type="match status" value="1"/>
</dbReference>
<name>A0A934HUT8_9CLOT</name>
<evidence type="ECO:0000313" key="1">
    <source>
        <dbReference type="EMBL" id="MBI6871794.1"/>
    </source>
</evidence>
<protein>
    <submittedName>
        <fullName evidence="1">Uncharacterized protein</fullName>
    </submittedName>
</protein>
<reference evidence="1" key="1">
    <citation type="submission" date="2020-12" db="EMBL/GenBank/DDBJ databases">
        <title>Clostridium thailandense sp. nov., a novel acetogenic bacterium isolated from peat land soil in Thailand.</title>
        <authorList>
            <person name="Chaikitkaew S."/>
            <person name="Birkeland N.K."/>
        </authorList>
    </citation>
    <scope>NUCLEOTIDE SEQUENCE</scope>
    <source>
        <strain evidence="1">DSM 17425</strain>
    </source>
</reference>
<dbReference type="InterPro" id="IPR029278">
    <property type="entry name" value="Imm26"/>
</dbReference>
<dbReference type="RefSeq" id="WP_211141226.1">
    <property type="nucleotide sequence ID" value="NZ_JAEEGB010000004.1"/>
</dbReference>
<dbReference type="Proteomes" id="UP000622687">
    <property type="component" value="Unassembled WGS sequence"/>
</dbReference>
<gene>
    <name evidence="1" type="ORF">I6U51_03615</name>
</gene>